<comment type="caution">
    <text evidence="17">The sequence shown here is derived from an EMBL/GenBank/DDBJ whole genome shotgun (WGS) entry which is preliminary data.</text>
</comment>
<comment type="cofactor">
    <cofactor evidence="2">
        <name>Zn(2+)</name>
        <dbReference type="ChEBI" id="CHEBI:29105"/>
    </cofactor>
</comment>
<dbReference type="RefSeq" id="WP_075973580.1">
    <property type="nucleotide sequence ID" value="NZ_MKQR01000007.1"/>
</dbReference>
<dbReference type="GO" id="GO:0016491">
    <property type="term" value="F:oxidoreductase activity"/>
    <property type="evidence" value="ECO:0007669"/>
    <property type="project" value="UniProtKB-KW"/>
</dbReference>
<dbReference type="InterPro" id="IPR003730">
    <property type="entry name" value="Cu_polyphenol_OxRdtase"/>
</dbReference>
<comment type="cofactor">
    <cofactor evidence="3">
        <name>Cu(2+)</name>
        <dbReference type="ChEBI" id="CHEBI:29036"/>
    </cofactor>
</comment>
<dbReference type="PANTHER" id="PTHR30616">
    <property type="entry name" value="UNCHARACTERIZED PROTEIN YFIH"/>
    <property type="match status" value="1"/>
</dbReference>
<dbReference type="Proteomes" id="UP000186040">
    <property type="component" value="Unassembled WGS sequence"/>
</dbReference>
<dbReference type="Pfam" id="PF02578">
    <property type="entry name" value="Cu-oxidase_4"/>
    <property type="match status" value="1"/>
</dbReference>
<evidence type="ECO:0000256" key="5">
    <source>
        <dbReference type="ARBA" id="ARBA00007353"/>
    </source>
</evidence>
<reference evidence="17 18" key="1">
    <citation type="submission" date="2016-10" db="EMBL/GenBank/DDBJ databases">
        <title>The Draft Genome Sequence of Actinokineospora bangkokensis 44EHWT reveals the biosynthetic pathway of antifungal compounds Thailandins with unusual extender unit butylmalonyl-CoA.</title>
        <authorList>
            <person name="Greule A."/>
            <person name="Intra B."/>
            <person name="Flemming S."/>
            <person name="Rommel M.G."/>
            <person name="Panbangred W."/>
            <person name="Bechthold A."/>
        </authorList>
    </citation>
    <scope>NUCLEOTIDE SEQUENCE [LARGE SCALE GENOMIC DNA]</scope>
    <source>
        <strain evidence="17 18">44EHW</strain>
    </source>
</reference>
<keyword evidence="7" id="KW-0808">Transferase</keyword>
<evidence type="ECO:0000256" key="12">
    <source>
        <dbReference type="ARBA" id="ARBA00023008"/>
    </source>
</evidence>
<evidence type="ECO:0000256" key="14">
    <source>
        <dbReference type="ARBA" id="ARBA00048968"/>
    </source>
</evidence>
<dbReference type="Gene3D" id="3.60.140.10">
    <property type="entry name" value="CNF1/YfiH-like putative cysteine hydrolases"/>
    <property type="match status" value="1"/>
</dbReference>
<comment type="function">
    <text evidence="4">Purine nucleoside enzyme that catalyzes the phosphorolysis of adenosine and inosine nucleosides, yielding D-ribose 1-phosphate and the respective free bases, adenine and hypoxanthine. Also catalyzes the phosphorolysis of S-methyl-5'-thioadenosine into adenine and S-methyl-5-thio-alpha-D-ribose 1-phosphate. Also has adenosine deaminase activity.</text>
</comment>
<name>A0A1Q9LQ92_9PSEU</name>
<accession>A0A1Q9LQ92</accession>
<gene>
    <name evidence="17" type="ORF">BJP25_10410</name>
</gene>
<keyword evidence="10" id="KW-0862">Zinc</keyword>
<comment type="catalytic activity">
    <reaction evidence="15">
        <text>S-methyl-5'-thioadenosine + phosphate = 5-(methylsulfanyl)-alpha-D-ribose 1-phosphate + adenine</text>
        <dbReference type="Rhea" id="RHEA:11852"/>
        <dbReference type="ChEBI" id="CHEBI:16708"/>
        <dbReference type="ChEBI" id="CHEBI:17509"/>
        <dbReference type="ChEBI" id="CHEBI:43474"/>
        <dbReference type="ChEBI" id="CHEBI:58533"/>
        <dbReference type="EC" id="2.4.2.28"/>
    </reaction>
    <physiologicalReaction direction="left-to-right" evidence="15">
        <dbReference type="Rhea" id="RHEA:11853"/>
    </physiologicalReaction>
</comment>
<comment type="subunit">
    <text evidence="6">Homodimer.</text>
</comment>
<evidence type="ECO:0000313" key="18">
    <source>
        <dbReference type="Proteomes" id="UP000186040"/>
    </source>
</evidence>
<evidence type="ECO:0000256" key="13">
    <source>
        <dbReference type="ARBA" id="ARBA00047989"/>
    </source>
</evidence>
<evidence type="ECO:0000256" key="10">
    <source>
        <dbReference type="ARBA" id="ARBA00022833"/>
    </source>
</evidence>
<organism evidence="17 18">
    <name type="scientific">Actinokineospora bangkokensis</name>
    <dbReference type="NCBI Taxonomy" id="1193682"/>
    <lineage>
        <taxon>Bacteria</taxon>
        <taxon>Bacillati</taxon>
        <taxon>Actinomycetota</taxon>
        <taxon>Actinomycetes</taxon>
        <taxon>Pseudonocardiales</taxon>
        <taxon>Pseudonocardiaceae</taxon>
        <taxon>Actinokineospora</taxon>
    </lineage>
</organism>
<dbReference type="EMBL" id="MKQR01000007">
    <property type="protein sequence ID" value="OLR94198.1"/>
    <property type="molecule type" value="Genomic_DNA"/>
</dbReference>
<keyword evidence="11" id="KW-0560">Oxidoreductase</keyword>
<evidence type="ECO:0000256" key="4">
    <source>
        <dbReference type="ARBA" id="ARBA00003215"/>
    </source>
</evidence>
<evidence type="ECO:0000256" key="9">
    <source>
        <dbReference type="ARBA" id="ARBA00022801"/>
    </source>
</evidence>
<dbReference type="FunFam" id="3.60.140.10:FF:000003">
    <property type="entry name" value="Polyphenol oxidase"/>
    <property type="match status" value="1"/>
</dbReference>
<keyword evidence="12" id="KW-0186">Copper</keyword>
<comment type="catalytic activity">
    <reaction evidence="13">
        <text>adenosine + H2O + H(+) = inosine + NH4(+)</text>
        <dbReference type="Rhea" id="RHEA:24408"/>
        <dbReference type="ChEBI" id="CHEBI:15377"/>
        <dbReference type="ChEBI" id="CHEBI:15378"/>
        <dbReference type="ChEBI" id="CHEBI:16335"/>
        <dbReference type="ChEBI" id="CHEBI:17596"/>
        <dbReference type="ChEBI" id="CHEBI:28938"/>
        <dbReference type="EC" id="3.5.4.4"/>
    </reaction>
    <physiologicalReaction direction="left-to-right" evidence="13">
        <dbReference type="Rhea" id="RHEA:24409"/>
    </physiologicalReaction>
</comment>
<keyword evidence="9" id="KW-0378">Hydrolase</keyword>
<evidence type="ECO:0000256" key="7">
    <source>
        <dbReference type="ARBA" id="ARBA00022679"/>
    </source>
</evidence>
<sequence length="235" mass="24560">MRVRRVVTTREGGVSRAPYESFNLGDHVGDDPAAVAANRGRLARELGLGADRLVWMEQVHGRTAQVVDGPVDGPLEATDAVVTAEPGLGLVVLVADCVPVLLADPEAGVVAAVHAGRVGARVGVVPAALAAMAEAGADVQRVEVLLGPAVCGDCYEVPQAMQTDVEKHLPGSACRTRRGTPGLDLRAGLWRQLADAGVAKIGMDPRCTREEQALFSHRRDGTTGRLAAVTWVDPS</sequence>
<keyword evidence="18" id="KW-1185">Reference proteome</keyword>
<dbReference type="GO" id="GO:0016787">
    <property type="term" value="F:hydrolase activity"/>
    <property type="evidence" value="ECO:0007669"/>
    <property type="project" value="UniProtKB-KW"/>
</dbReference>
<dbReference type="PANTHER" id="PTHR30616:SF2">
    <property type="entry name" value="PURINE NUCLEOSIDE PHOSPHORYLASE LACC1"/>
    <property type="match status" value="1"/>
</dbReference>
<protein>
    <recommendedName>
        <fullName evidence="16">Purine nucleoside phosphorylase</fullName>
    </recommendedName>
</protein>
<evidence type="ECO:0000256" key="6">
    <source>
        <dbReference type="ARBA" id="ARBA00011738"/>
    </source>
</evidence>
<evidence type="ECO:0000256" key="16">
    <source>
        <dbReference type="RuleBase" id="RU361274"/>
    </source>
</evidence>
<dbReference type="OrthoDB" id="4279at2"/>
<dbReference type="GO" id="GO:0005507">
    <property type="term" value="F:copper ion binding"/>
    <property type="evidence" value="ECO:0007669"/>
    <property type="project" value="TreeGrafter"/>
</dbReference>
<dbReference type="InterPro" id="IPR038371">
    <property type="entry name" value="Cu_polyphenol_OxRdtase_sf"/>
</dbReference>
<dbReference type="InterPro" id="IPR011324">
    <property type="entry name" value="Cytotoxic_necrot_fac-like_cat"/>
</dbReference>
<dbReference type="CDD" id="cd16833">
    <property type="entry name" value="YfiH"/>
    <property type="match status" value="1"/>
</dbReference>
<evidence type="ECO:0000256" key="11">
    <source>
        <dbReference type="ARBA" id="ARBA00023002"/>
    </source>
</evidence>
<evidence type="ECO:0000256" key="2">
    <source>
        <dbReference type="ARBA" id="ARBA00001947"/>
    </source>
</evidence>
<evidence type="ECO:0000256" key="8">
    <source>
        <dbReference type="ARBA" id="ARBA00022723"/>
    </source>
</evidence>
<keyword evidence="8" id="KW-0479">Metal-binding</keyword>
<evidence type="ECO:0000256" key="3">
    <source>
        <dbReference type="ARBA" id="ARBA00001973"/>
    </source>
</evidence>
<evidence type="ECO:0000313" key="17">
    <source>
        <dbReference type="EMBL" id="OLR94198.1"/>
    </source>
</evidence>
<dbReference type="STRING" id="1193682.BJP25_10410"/>
<dbReference type="SUPFAM" id="SSF64438">
    <property type="entry name" value="CNF1/YfiH-like putative cysteine hydrolases"/>
    <property type="match status" value="1"/>
</dbReference>
<evidence type="ECO:0000256" key="1">
    <source>
        <dbReference type="ARBA" id="ARBA00000553"/>
    </source>
</evidence>
<dbReference type="NCBIfam" id="TIGR00726">
    <property type="entry name" value="peptidoglycan editing factor PgeF"/>
    <property type="match status" value="1"/>
</dbReference>
<dbReference type="GO" id="GO:0017061">
    <property type="term" value="F:S-methyl-5-thioadenosine phosphorylase activity"/>
    <property type="evidence" value="ECO:0007669"/>
    <property type="project" value="UniProtKB-EC"/>
</dbReference>
<comment type="catalytic activity">
    <reaction evidence="14">
        <text>adenosine + phosphate = alpha-D-ribose 1-phosphate + adenine</text>
        <dbReference type="Rhea" id="RHEA:27642"/>
        <dbReference type="ChEBI" id="CHEBI:16335"/>
        <dbReference type="ChEBI" id="CHEBI:16708"/>
        <dbReference type="ChEBI" id="CHEBI:43474"/>
        <dbReference type="ChEBI" id="CHEBI:57720"/>
        <dbReference type="EC" id="2.4.2.1"/>
    </reaction>
    <physiologicalReaction direction="left-to-right" evidence="14">
        <dbReference type="Rhea" id="RHEA:27643"/>
    </physiologicalReaction>
</comment>
<proteinExistence type="inferred from homology"/>
<comment type="similarity">
    <text evidence="5 16">Belongs to the purine nucleoside phosphorylase YfiH/LACC1 family.</text>
</comment>
<dbReference type="AlphaFoldDB" id="A0A1Q9LQ92"/>
<evidence type="ECO:0000256" key="15">
    <source>
        <dbReference type="ARBA" id="ARBA00049893"/>
    </source>
</evidence>
<comment type="catalytic activity">
    <reaction evidence="1">
        <text>inosine + phosphate = alpha-D-ribose 1-phosphate + hypoxanthine</text>
        <dbReference type="Rhea" id="RHEA:27646"/>
        <dbReference type="ChEBI" id="CHEBI:17368"/>
        <dbReference type="ChEBI" id="CHEBI:17596"/>
        <dbReference type="ChEBI" id="CHEBI:43474"/>
        <dbReference type="ChEBI" id="CHEBI:57720"/>
        <dbReference type="EC" id="2.4.2.1"/>
    </reaction>
    <physiologicalReaction direction="left-to-right" evidence="1">
        <dbReference type="Rhea" id="RHEA:27647"/>
    </physiologicalReaction>
</comment>